<protein>
    <submittedName>
        <fullName evidence="6">Metallophosphoesterase</fullName>
    </submittedName>
</protein>
<dbReference type="InterPro" id="IPR050884">
    <property type="entry name" value="CNP_phosphodiesterase-III"/>
</dbReference>
<dbReference type="PANTHER" id="PTHR42988">
    <property type="entry name" value="PHOSPHOHYDROLASE"/>
    <property type="match status" value="1"/>
</dbReference>
<evidence type="ECO:0000256" key="3">
    <source>
        <dbReference type="ARBA" id="ARBA00023004"/>
    </source>
</evidence>
<keyword evidence="3" id="KW-0408">Iron</keyword>
<comment type="similarity">
    <text evidence="4">Belongs to the cyclic nucleotide phosphodiesterase class-III family.</text>
</comment>
<dbReference type="Proteomes" id="UP001241758">
    <property type="component" value="Unassembled WGS sequence"/>
</dbReference>
<gene>
    <name evidence="6" type="ORF">QLQ12_16980</name>
</gene>
<sequence>MGDPVVLLAQISDLHLDGTARTSERAARTVGYLRSLPRPPDALLVTGDVADHAAVAEYEEAAKLLDLPFPVLTAPGNHDRRGPWREVLLRETAAETPVNRAADIGGISILMCDSTIPGADDGLLAPETLDWIEATLTGRPAVLAFHHPPVDVHHPLPDSYPLGGRPALAALLDRHPQVIALITGHAHTAAAATFAGRPVIVGPAVTWTLRMPWEGREIADLGQPPGVAFHLVHERSIVTHFRNVL</sequence>
<keyword evidence="7" id="KW-1185">Reference proteome</keyword>
<dbReference type="Gene3D" id="3.60.21.10">
    <property type="match status" value="1"/>
</dbReference>
<evidence type="ECO:0000256" key="1">
    <source>
        <dbReference type="ARBA" id="ARBA00022723"/>
    </source>
</evidence>
<dbReference type="PANTHER" id="PTHR42988:SF2">
    <property type="entry name" value="CYCLIC NUCLEOTIDE PHOSPHODIESTERASE CBUA0032-RELATED"/>
    <property type="match status" value="1"/>
</dbReference>
<accession>A0ABT6WKN8</accession>
<dbReference type="InterPro" id="IPR004843">
    <property type="entry name" value="Calcineurin-like_PHP"/>
</dbReference>
<dbReference type="EMBL" id="JASCTH010000010">
    <property type="protein sequence ID" value="MDI6100302.1"/>
    <property type="molecule type" value="Genomic_DNA"/>
</dbReference>
<feature type="domain" description="Calcineurin-like phosphoesterase" evidence="5">
    <location>
        <begin position="8"/>
        <end position="188"/>
    </location>
</feature>
<evidence type="ECO:0000256" key="2">
    <source>
        <dbReference type="ARBA" id="ARBA00022801"/>
    </source>
</evidence>
<name>A0ABT6WKN8_9ACTN</name>
<keyword evidence="2" id="KW-0378">Hydrolase</keyword>
<dbReference type="SUPFAM" id="SSF56300">
    <property type="entry name" value="Metallo-dependent phosphatases"/>
    <property type="match status" value="1"/>
</dbReference>
<dbReference type="Pfam" id="PF00149">
    <property type="entry name" value="Metallophos"/>
    <property type="match status" value="1"/>
</dbReference>
<evidence type="ECO:0000259" key="5">
    <source>
        <dbReference type="Pfam" id="PF00149"/>
    </source>
</evidence>
<evidence type="ECO:0000256" key="4">
    <source>
        <dbReference type="ARBA" id="ARBA00025742"/>
    </source>
</evidence>
<proteinExistence type="inferred from homology"/>
<keyword evidence="1" id="KW-0479">Metal-binding</keyword>
<reference evidence="6 7" key="1">
    <citation type="submission" date="2023-05" db="EMBL/GenBank/DDBJ databases">
        <title>Actinoplanes sp. NEAU-A12 genome sequencing.</title>
        <authorList>
            <person name="Wang Z.-S."/>
        </authorList>
    </citation>
    <scope>NUCLEOTIDE SEQUENCE [LARGE SCALE GENOMIC DNA]</scope>
    <source>
        <strain evidence="6 7">NEAU-A12</strain>
    </source>
</reference>
<evidence type="ECO:0000313" key="6">
    <source>
        <dbReference type="EMBL" id="MDI6100302.1"/>
    </source>
</evidence>
<organism evidence="6 7">
    <name type="scientific">Actinoplanes sandaracinus</name>
    <dbReference type="NCBI Taxonomy" id="3045177"/>
    <lineage>
        <taxon>Bacteria</taxon>
        <taxon>Bacillati</taxon>
        <taxon>Actinomycetota</taxon>
        <taxon>Actinomycetes</taxon>
        <taxon>Micromonosporales</taxon>
        <taxon>Micromonosporaceae</taxon>
        <taxon>Actinoplanes</taxon>
    </lineage>
</organism>
<dbReference type="RefSeq" id="WP_282761004.1">
    <property type="nucleotide sequence ID" value="NZ_JASCTH010000010.1"/>
</dbReference>
<evidence type="ECO:0000313" key="7">
    <source>
        <dbReference type="Proteomes" id="UP001241758"/>
    </source>
</evidence>
<comment type="caution">
    <text evidence="6">The sequence shown here is derived from an EMBL/GenBank/DDBJ whole genome shotgun (WGS) entry which is preliminary data.</text>
</comment>
<dbReference type="InterPro" id="IPR029052">
    <property type="entry name" value="Metallo-depent_PP-like"/>
</dbReference>